<accession>A0A3B9GY39</accession>
<dbReference type="RefSeq" id="WP_272988481.1">
    <property type="nucleotide sequence ID" value="NZ_CAJQMV010000118.1"/>
</dbReference>
<evidence type="ECO:0000313" key="1">
    <source>
        <dbReference type="EMBL" id="HAE27369.1"/>
    </source>
</evidence>
<name>A0A3B9GY39_9PROT</name>
<evidence type="ECO:0000313" key="2">
    <source>
        <dbReference type="Proteomes" id="UP000259610"/>
    </source>
</evidence>
<gene>
    <name evidence="1" type="ORF">DCG58_09435</name>
</gene>
<organism evidence="1 2">
    <name type="scientific">Hyphomonas adhaerens</name>
    <dbReference type="NCBI Taxonomy" id="81029"/>
    <lineage>
        <taxon>Bacteria</taxon>
        <taxon>Pseudomonadati</taxon>
        <taxon>Pseudomonadota</taxon>
        <taxon>Alphaproteobacteria</taxon>
        <taxon>Hyphomonadales</taxon>
        <taxon>Hyphomonadaceae</taxon>
        <taxon>Hyphomonas</taxon>
    </lineage>
</organism>
<sequence length="123" mass="13515">MTVVLAPLFAISCSPAPKNECQILVNDDLCVLRSASVNLTSQRMDEFQIIDIDLLWSDESVRYVPGKQGTLGCIVSDGKFVVHMDKGVLTARLSSMSEENIDYGFAGLRTTKGQPVFEDCKQP</sequence>
<dbReference type="AlphaFoldDB" id="A0A3B9GY39"/>
<dbReference type="Proteomes" id="UP000259610">
    <property type="component" value="Unassembled WGS sequence"/>
</dbReference>
<proteinExistence type="predicted"/>
<dbReference type="EMBL" id="DMAN01000208">
    <property type="protein sequence ID" value="HAE27369.1"/>
    <property type="molecule type" value="Genomic_DNA"/>
</dbReference>
<protein>
    <submittedName>
        <fullName evidence="1">Uncharacterized protein</fullName>
    </submittedName>
</protein>
<reference evidence="1 2" key="1">
    <citation type="journal article" date="2018" name="Nat. Biotechnol.">
        <title>A standardized bacterial taxonomy based on genome phylogeny substantially revises the tree of life.</title>
        <authorList>
            <person name="Parks D.H."/>
            <person name="Chuvochina M."/>
            <person name="Waite D.W."/>
            <person name="Rinke C."/>
            <person name="Skarshewski A."/>
            <person name="Chaumeil P.A."/>
            <person name="Hugenholtz P."/>
        </authorList>
    </citation>
    <scope>NUCLEOTIDE SEQUENCE [LARGE SCALE GENOMIC DNA]</scope>
    <source>
        <strain evidence="1">UBA8733</strain>
    </source>
</reference>
<comment type="caution">
    <text evidence="1">The sequence shown here is derived from an EMBL/GenBank/DDBJ whole genome shotgun (WGS) entry which is preliminary data.</text>
</comment>